<dbReference type="InterPro" id="IPR004274">
    <property type="entry name" value="FCP1_dom"/>
</dbReference>
<dbReference type="SUPFAM" id="SSF56784">
    <property type="entry name" value="HAD-like"/>
    <property type="match status" value="1"/>
</dbReference>
<dbReference type="Pfam" id="PF03031">
    <property type="entry name" value="NIF"/>
    <property type="match status" value="1"/>
</dbReference>
<dbReference type="InterPro" id="IPR023214">
    <property type="entry name" value="HAD_sf"/>
</dbReference>
<keyword evidence="4" id="KW-1185">Reference proteome</keyword>
<dbReference type="InParanoid" id="A0A0V0QIL8"/>
<dbReference type="PROSITE" id="PS50969">
    <property type="entry name" value="FCP1"/>
    <property type="match status" value="1"/>
</dbReference>
<dbReference type="Gene3D" id="3.40.50.1000">
    <property type="entry name" value="HAD superfamily/HAD-like"/>
    <property type="match status" value="1"/>
</dbReference>
<feature type="region of interest" description="Disordered" evidence="1">
    <location>
        <begin position="1"/>
        <end position="52"/>
    </location>
</feature>
<feature type="compositionally biased region" description="Basic and acidic residues" evidence="1">
    <location>
        <begin position="27"/>
        <end position="40"/>
    </location>
</feature>
<organism evidence="3 4">
    <name type="scientific">Pseudocohnilembus persalinus</name>
    <name type="common">Ciliate</name>
    <dbReference type="NCBI Taxonomy" id="266149"/>
    <lineage>
        <taxon>Eukaryota</taxon>
        <taxon>Sar</taxon>
        <taxon>Alveolata</taxon>
        <taxon>Ciliophora</taxon>
        <taxon>Intramacronucleata</taxon>
        <taxon>Oligohymenophorea</taxon>
        <taxon>Scuticociliatia</taxon>
        <taxon>Philasterida</taxon>
        <taxon>Pseudocohnilembidae</taxon>
        <taxon>Pseudocohnilembus</taxon>
    </lineage>
</organism>
<evidence type="ECO:0000256" key="1">
    <source>
        <dbReference type="SAM" id="MobiDB-lite"/>
    </source>
</evidence>
<feature type="region of interest" description="Disordered" evidence="1">
    <location>
        <begin position="922"/>
        <end position="955"/>
    </location>
</feature>
<proteinExistence type="predicted"/>
<dbReference type="InterPro" id="IPR036412">
    <property type="entry name" value="HAD-like_sf"/>
</dbReference>
<gene>
    <name evidence="3" type="ORF">PPERSA_03140</name>
</gene>
<comment type="caution">
    <text evidence="3">The sequence shown here is derived from an EMBL/GenBank/DDBJ whole genome shotgun (WGS) entry which is preliminary data.</text>
</comment>
<dbReference type="Proteomes" id="UP000054937">
    <property type="component" value="Unassembled WGS sequence"/>
</dbReference>
<dbReference type="OrthoDB" id="10249888at2759"/>
<feature type="region of interest" description="Disordered" evidence="1">
    <location>
        <begin position="309"/>
        <end position="358"/>
    </location>
</feature>
<dbReference type="PANTHER" id="PTHR12210">
    <property type="entry name" value="DULLARD PROTEIN PHOSPHATASE"/>
    <property type="match status" value="1"/>
</dbReference>
<name>A0A0V0QIL8_PSEPJ</name>
<sequence>MSYLKTPKMSQLKQMQSENLRTKLSSKKNEKVSTSSEKKSIVKQQNQQKQVQNQFQKFGSALNQEQNMSNKNYSASKSKSNSQANSPYNFQVPNEQKIDNKIQGYLNQTTHSNSKNNLDDQNLGQQQQNLSGYKSNGKNNQDLQQKFKKIEINNNQNILNMNRVNKMQEGNFYKQQKDQQNLQLNKQNNLNQGQNLDLNQKSQQNQSKNLINQREETFYNFTLGDQQQQFQQNKNQQKEDLEIFQKKVEKDKNSKQMSKFSDQLRNELNYQHFSSSLNKARKLSIDKGQLYSQFRAPEIYSPTQIIRQSESAKNTPNGKLNQFKNKNLNQNKNHNQNQNLGQKNQNENQNENEKNYNQNQQNSGFFQQIYEVQSAKQGQNQFQQYFGQNENFSGNGQFNSLQLSSPIVSQRNRYYSQIKQQQQQQKQQQMIQKKKGNLIIQTDNQENKQNNNQVQNNKNNRLKIDQSNLMQEGNEFNQKNGKNQQKYCIFPKNQNNISNINLINEQIQKELENVHKQYAPGVQSNKTNQIEQLGNISQNNGNQCKNNQNLEQNQTISPAHTPRYRYKSTELKNLRLNYLNQNLEKQENGNKMNSNLDKKFQFNQFLNQSGQIIIQQQQQQQQIQSLKKQENIKQQVDQNKQKSYSVSQLVQEHNQNGKINANNTNLIQNQKKLKNSASFIEQNGGNQVNNQDFRQRQQLLQDTHRKLEINQVQQKFQSQNNGEIKSFGLQQQKRKESNKQIQQELTNFLQNHLDSINCYNKSYSVKGREVENKKNIFSTVKSKNNSEKYQNLAQNIKFSPKQNENQNLNLQNQKLLTPSTNQTNMEFSTQVKQKSGNLNSKSKFISETRSQNKGNLQEIKYDSKNNLEKKDLSNIFDQIHFNSNNNNHIQKMNGQNQFSQFKSALVEMKGNQEKIQNYKNQLDQQNQSQNQKQNQNQIQNQVEKASQIPQQKIQQQQNQQQKIKLEDQDEIQNVNCNLFAFCMRKNSLPFNINNNNNYDKKFQFLKPKKNCAPEYTLVLDLDETLISFKRTPYTTPFNFLEAVRFRPGVKHFLEEVSKFYEVIIFTAGTVAYADPILDKMDPKRKLISCRLYKHHCEQNPISQSLIKDLNKLNRDLNKTIIVDNLRQNFALHPQNGIHIPDFVGDPNDNCLQQLQIELVNIVQRKVQDVREINLNIFNSLQQFQDFKQNVENQQTEENLQQLKKHQVNKIAPQKQSVY</sequence>
<feature type="compositionally biased region" description="Polar residues" evidence="1">
    <location>
        <begin position="8"/>
        <end position="23"/>
    </location>
</feature>
<dbReference type="EMBL" id="LDAU01000158">
    <property type="protein sequence ID" value="KRX02078.1"/>
    <property type="molecule type" value="Genomic_DNA"/>
</dbReference>
<evidence type="ECO:0000313" key="3">
    <source>
        <dbReference type="EMBL" id="KRX02078.1"/>
    </source>
</evidence>
<feature type="region of interest" description="Disordered" evidence="1">
    <location>
        <begin position="70"/>
        <end position="91"/>
    </location>
</feature>
<evidence type="ECO:0000313" key="4">
    <source>
        <dbReference type="Proteomes" id="UP000054937"/>
    </source>
</evidence>
<feature type="compositionally biased region" description="Low complexity" evidence="1">
    <location>
        <begin position="317"/>
        <end position="358"/>
    </location>
</feature>
<reference evidence="3 4" key="1">
    <citation type="journal article" date="2015" name="Sci. Rep.">
        <title>Genome of the facultative scuticociliatosis pathogen Pseudocohnilembus persalinus provides insight into its virulence through horizontal gene transfer.</title>
        <authorList>
            <person name="Xiong J."/>
            <person name="Wang G."/>
            <person name="Cheng J."/>
            <person name="Tian M."/>
            <person name="Pan X."/>
            <person name="Warren A."/>
            <person name="Jiang C."/>
            <person name="Yuan D."/>
            <person name="Miao W."/>
        </authorList>
    </citation>
    <scope>NUCLEOTIDE SEQUENCE [LARGE SCALE GENOMIC DNA]</scope>
    <source>
        <strain evidence="3">36N120E</strain>
    </source>
</reference>
<dbReference type="SMART" id="SM00577">
    <property type="entry name" value="CPDc"/>
    <property type="match status" value="1"/>
</dbReference>
<dbReference type="InterPro" id="IPR050365">
    <property type="entry name" value="TIM50"/>
</dbReference>
<feature type="compositionally biased region" description="Low complexity" evidence="1">
    <location>
        <begin position="70"/>
        <end position="86"/>
    </location>
</feature>
<evidence type="ECO:0000259" key="2">
    <source>
        <dbReference type="PROSITE" id="PS50969"/>
    </source>
</evidence>
<feature type="compositionally biased region" description="Low complexity" evidence="1">
    <location>
        <begin position="42"/>
        <end position="52"/>
    </location>
</feature>
<accession>A0A0V0QIL8</accession>
<protein>
    <submittedName>
        <fullName evidence="3">HAD-like domain</fullName>
    </submittedName>
</protein>
<dbReference type="CDD" id="cd07521">
    <property type="entry name" value="HAD_FCP1-like"/>
    <property type="match status" value="1"/>
</dbReference>
<dbReference type="AlphaFoldDB" id="A0A0V0QIL8"/>
<feature type="domain" description="FCP1 homology" evidence="2">
    <location>
        <begin position="1010"/>
        <end position="1161"/>
    </location>
</feature>